<sequence length="198" mass="21843">MQVSLQFNAFDVQSTLNCKSDYIRVYDGTSKSSPLILDRTCGTGLPPVLVASTNRMLVEFVSDDSVAGVGFKASYTTVKCGGTFYTTSRNVTSSNYPKAYNPNQDCLYLITAPTSYKVALKINYFFLEFGSSCQYDYLTIRNGDSESAPYMGVSEKYCGYRFFDTLVSDGNSMLLKFHSDYSGQATGFSASYTYVPSS</sequence>
<dbReference type="InterPro" id="IPR000859">
    <property type="entry name" value="CUB_dom"/>
</dbReference>
<keyword evidence="4" id="KW-1015">Disulfide bond</keyword>
<feature type="domain" description="CUB" evidence="6">
    <location>
        <begin position="1"/>
        <end position="78"/>
    </location>
</feature>
<dbReference type="AlphaFoldDB" id="A0A8T2J6G8"/>
<dbReference type="PANTHER" id="PTHR24251:SF46">
    <property type="entry name" value="METALLOENDOPEPTIDASE"/>
    <property type="match status" value="1"/>
</dbReference>
<gene>
    <name evidence="7" type="ORF">GDO86_008815</name>
</gene>
<keyword evidence="1" id="KW-0645">Protease</keyword>
<dbReference type="SMART" id="SM00042">
    <property type="entry name" value="CUB"/>
    <property type="match status" value="2"/>
</dbReference>
<dbReference type="EMBL" id="JAACNH010000007">
    <property type="protein sequence ID" value="KAG8438261.1"/>
    <property type="molecule type" value="Genomic_DNA"/>
</dbReference>
<keyword evidence="8" id="KW-1185">Reference proteome</keyword>
<evidence type="ECO:0000256" key="5">
    <source>
        <dbReference type="PROSITE-ProRule" id="PRU00059"/>
    </source>
</evidence>
<feature type="domain" description="CUB" evidence="6">
    <location>
        <begin position="80"/>
        <end position="195"/>
    </location>
</feature>
<dbReference type="Pfam" id="PF00431">
    <property type="entry name" value="CUB"/>
    <property type="match status" value="2"/>
</dbReference>
<dbReference type="FunFam" id="2.60.120.290:FF:000013">
    <property type="entry name" value="Membrane frizzled-related protein"/>
    <property type="match status" value="1"/>
</dbReference>
<comment type="caution">
    <text evidence="7">The sequence shown here is derived from an EMBL/GenBank/DDBJ whole genome shotgun (WGS) entry which is preliminary data.</text>
</comment>
<evidence type="ECO:0000313" key="8">
    <source>
        <dbReference type="Proteomes" id="UP000812440"/>
    </source>
</evidence>
<evidence type="ECO:0000256" key="4">
    <source>
        <dbReference type="ARBA" id="ARBA00023157"/>
    </source>
</evidence>
<accession>A0A8T2J6G8</accession>
<protein>
    <recommendedName>
        <fullName evidence="6">CUB domain-containing protein</fullName>
    </recommendedName>
</protein>
<evidence type="ECO:0000256" key="3">
    <source>
        <dbReference type="ARBA" id="ARBA00022801"/>
    </source>
</evidence>
<evidence type="ECO:0000259" key="6">
    <source>
        <dbReference type="PROSITE" id="PS01180"/>
    </source>
</evidence>
<evidence type="ECO:0000256" key="2">
    <source>
        <dbReference type="ARBA" id="ARBA00022737"/>
    </source>
</evidence>
<dbReference type="FunFam" id="2.60.120.290:FF:000005">
    <property type="entry name" value="Procollagen C-endopeptidase enhancer 1"/>
    <property type="match status" value="1"/>
</dbReference>
<dbReference type="Gene3D" id="2.60.120.290">
    <property type="entry name" value="Spermadhesin, CUB domain"/>
    <property type="match status" value="2"/>
</dbReference>
<keyword evidence="3" id="KW-0378">Hydrolase</keyword>
<dbReference type="InterPro" id="IPR035914">
    <property type="entry name" value="Sperma_CUB_dom_sf"/>
</dbReference>
<dbReference type="PANTHER" id="PTHR24251">
    <property type="entry name" value="OVOCHYMASE-RELATED"/>
    <property type="match status" value="1"/>
</dbReference>
<dbReference type="GO" id="GO:0008233">
    <property type="term" value="F:peptidase activity"/>
    <property type="evidence" value="ECO:0007669"/>
    <property type="project" value="UniProtKB-KW"/>
</dbReference>
<dbReference type="SUPFAM" id="SSF49854">
    <property type="entry name" value="Spermadhesin, CUB domain"/>
    <property type="match status" value="2"/>
</dbReference>
<dbReference type="GO" id="GO:0006508">
    <property type="term" value="P:proteolysis"/>
    <property type="evidence" value="ECO:0007669"/>
    <property type="project" value="UniProtKB-KW"/>
</dbReference>
<keyword evidence="2" id="KW-0677">Repeat</keyword>
<dbReference type="PROSITE" id="PS01180">
    <property type="entry name" value="CUB"/>
    <property type="match status" value="2"/>
</dbReference>
<dbReference type="Proteomes" id="UP000812440">
    <property type="component" value="Chromosome 4"/>
</dbReference>
<proteinExistence type="predicted"/>
<dbReference type="OrthoDB" id="291007at2759"/>
<evidence type="ECO:0000313" key="7">
    <source>
        <dbReference type="EMBL" id="KAG8438261.1"/>
    </source>
</evidence>
<organism evidence="7 8">
    <name type="scientific">Hymenochirus boettgeri</name>
    <name type="common">Congo dwarf clawed frog</name>
    <dbReference type="NCBI Taxonomy" id="247094"/>
    <lineage>
        <taxon>Eukaryota</taxon>
        <taxon>Metazoa</taxon>
        <taxon>Chordata</taxon>
        <taxon>Craniata</taxon>
        <taxon>Vertebrata</taxon>
        <taxon>Euteleostomi</taxon>
        <taxon>Amphibia</taxon>
        <taxon>Batrachia</taxon>
        <taxon>Anura</taxon>
        <taxon>Pipoidea</taxon>
        <taxon>Pipidae</taxon>
        <taxon>Pipinae</taxon>
        <taxon>Hymenochirus</taxon>
    </lineage>
</organism>
<name>A0A8T2J6G8_9PIPI</name>
<evidence type="ECO:0000256" key="1">
    <source>
        <dbReference type="ARBA" id="ARBA00022670"/>
    </source>
</evidence>
<reference evidence="7" key="1">
    <citation type="thesis" date="2020" institute="ProQuest LLC" country="789 East Eisenhower Parkway, Ann Arbor, MI, USA">
        <title>Comparative Genomics and Chromosome Evolution.</title>
        <authorList>
            <person name="Mudd A.B."/>
        </authorList>
    </citation>
    <scope>NUCLEOTIDE SEQUENCE</scope>
    <source>
        <strain evidence="7">Female2</strain>
        <tissue evidence="7">Blood</tissue>
    </source>
</reference>
<dbReference type="CDD" id="cd00041">
    <property type="entry name" value="CUB"/>
    <property type="match status" value="2"/>
</dbReference>
<comment type="caution">
    <text evidence="5">Lacks conserved residue(s) required for the propagation of feature annotation.</text>
</comment>